<evidence type="ECO:0000313" key="3">
    <source>
        <dbReference type="Proteomes" id="UP001428341"/>
    </source>
</evidence>
<keyword evidence="1" id="KW-1133">Transmembrane helix</keyword>
<evidence type="ECO:0000313" key="2">
    <source>
        <dbReference type="EMBL" id="KAK9200820.1"/>
    </source>
</evidence>
<evidence type="ECO:0000256" key="1">
    <source>
        <dbReference type="SAM" id="Phobius"/>
    </source>
</evidence>
<comment type="caution">
    <text evidence="2">The sequence shown here is derived from an EMBL/GenBank/DDBJ whole genome shotgun (WGS) entry which is preliminary data.</text>
</comment>
<gene>
    <name evidence="2" type="ORF">WN944_016019</name>
</gene>
<reference evidence="2 3" key="1">
    <citation type="submission" date="2024-05" db="EMBL/GenBank/DDBJ databases">
        <title>Haplotype-resolved chromosome-level genome assembly of Huyou (Citrus changshanensis).</title>
        <authorList>
            <person name="Miao C."/>
            <person name="Chen W."/>
            <person name="Wu Y."/>
            <person name="Wang L."/>
            <person name="Zhao S."/>
            <person name="Grierson D."/>
            <person name="Xu C."/>
            <person name="Chen K."/>
        </authorList>
    </citation>
    <scope>NUCLEOTIDE SEQUENCE [LARGE SCALE GENOMIC DNA]</scope>
    <source>
        <strain evidence="2">01-14</strain>
        <tissue evidence="2">Leaf</tissue>
    </source>
</reference>
<keyword evidence="3" id="KW-1185">Reference proteome</keyword>
<organism evidence="2 3">
    <name type="scientific">Citrus x changshan-huyou</name>
    <dbReference type="NCBI Taxonomy" id="2935761"/>
    <lineage>
        <taxon>Eukaryota</taxon>
        <taxon>Viridiplantae</taxon>
        <taxon>Streptophyta</taxon>
        <taxon>Embryophyta</taxon>
        <taxon>Tracheophyta</taxon>
        <taxon>Spermatophyta</taxon>
        <taxon>Magnoliopsida</taxon>
        <taxon>eudicotyledons</taxon>
        <taxon>Gunneridae</taxon>
        <taxon>Pentapetalae</taxon>
        <taxon>rosids</taxon>
        <taxon>malvids</taxon>
        <taxon>Sapindales</taxon>
        <taxon>Rutaceae</taxon>
        <taxon>Aurantioideae</taxon>
        <taxon>Citrus</taxon>
    </lineage>
</organism>
<keyword evidence="1" id="KW-0472">Membrane</keyword>
<protein>
    <submittedName>
        <fullName evidence="2">Uncharacterized protein</fullName>
    </submittedName>
</protein>
<keyword evidence="1" id="KW-0812">Transmembrane</keyword>
<proteinExistence type="predicted"/>
<sequence length="94" mass="10609">MIKIIIDSSPAGNSIITPKTTALNSQSIIYLLSSLPPTQNRQKRSAQVRALSYSPSSLAQILQNYFYLSFDICLSYFIFFLNFIWLLIKALLSS</sequence>
<name>A0AAP0MF10_9ROSI</name>
<dbReference type="AlphaFoldDB" id="A0AAP0MF10"/>
<dbReference type="EMBL" id="JBCGBO010000005">
    <property type="protein sequence ID" value="KAK9200820.1"/>
    <property type="molecule type" value="Genomic_DNA"/>
</dbReference>
<dbReference type="Proteomes" id="UP001428341">
    <property type="component" value="Unassembled WGS sequence"/>
</dbReference>
<feature type="transmembrane region" description="Helical" evidence="1">
    <location>
        <begin position="65"/>
        <end position="88"/>
    </location>
</feature>
<accession>A0AAP0MF10</accession>